<dbReference type="ExpressionAtlas" id="A8E6M9">
    <property type="expression patterns" value="baseline"/>
</dbReference>
<dbReference type="VEuPathDB" id="VectorBase:FBgn0053182"/>
<dbReference type="InterPro" id="IPR003349">
    <property type="entry name" value="JmjN"/>
</dbReference>
<dbReference type="Gene3D" id="2.60.120.650">
    <property type="entry name" value="Cupin"/>
    <property type="match status" value="1"/>
</dbReference>
<dbReference type="EMBL" id="BT030821">
    <property type="protein sequence ID" value="ABV82203.1"/>
    <property type="molecule type" value="mRNA"/>
</dbReference>
<protein>
    <submittedName>
        <fullName evidence="2">IP01972p</fullName>
    </submittedName>
</protein>
<dbReference type="Pfam" id="PF02375">
    <property type="entry name" value="JmjN"/>
    <property type="match status" value="1"/>
</dbReference>
<dbReference type="PeptideAtlas" id="A8E6M9"/>
<reference evidence="2" key="1">
    <citation type="submission" date="2007-10" db="EMBL/GenBank/DDBJ databases">
        <authorList>
            <person name="Stapleton M."/>
            <person name="Carlson J."/>
            <person name="Frise E."/>
            <person name="Kapadia B."/>
            <person name="Park S."/>
            <person name="Wan K."/>
            <person name="Yu C."/>
            <person name="Celniker S."/>
        </authorList>
    </citation>
    <scope>NUCLEOTIDE SEQUENCE</scope>
</reference>
<organism evidence="2">
    <name type="scientific">Drosophila melanogaster</name>
    <name type="common">Fruit fly</name>
    <dbReference type="NCBI Taxonomy" id="7227"/>
    <lineage>
        <taxon>Eukaryota</taxon>
        <taxon>Metazoa</taxon>
        <taxon>Ecdysozoa</taxon>
        <taxon>Arthropoda</taxon>
        <taxon>Hexapoda</taxon>
        <taxon>Insecta</taxon>
        <taxon>Pterygota</taxon>
        <taxon>Neoptera</taxon>
        <taxon>Endopterygota</taxon>
        <taxon>Diptera</taxon>
        <taxon>Brachycera</taxon>
        <taxon>Muscomorpha</taxon>
        <taxon>Ephydroidea</taxon>
        <taxon>Drosophilidae</taxon>
        <taxon>Drosophila</taxon>
        <taxon>Sophophora</taxon>
    </lineage>
</organism>
<evidence type="ECO:0000259" key="1">
    <source>
        <dbReference type="PROSITE" id="PS51183"/>
    </source>
</evidence>
<name>A8E6M9_DROME</name>
<dbReference type="SMART" id="SM00545">
    <property type="entry name" value="JmjN"/>
    <property type="match status" value="1"/>
</dbReference>
<dbReference type="AlphaFoldDB" id="A8E6M9"/>
<dbReference type="OrthoDB" id="9547406at2759"/>
<evidence type="ECO:0000313" key="2">
    <source>
        <dbReference type="EMBL" id="ABV82203.1"/>
    </source>
</evidence>
<dbReference type="PROSITE" id="PS51183">
    <property type="entry name" value="JMJN"/>
    <property type="match status" value="1"/>
</dbReference>
<proteinExistence type="evidence at transcript level"/>
<sequence length="97" mass="10827">MKMSEVPRIKVFRPTWEEFKDFPKYVAYMESQGAHKAGLAKLVPVRLSGHQLCHGALDRVRQAGGAVHLQQRYGQDLDGHICQALPKRSLRSVDGGA</sequence>
<accession>A8E6M9</accession>
<feature type="domain" description="JmjN" evidence="1">
    <location>
        <begin position="9"/>
        <end position="51"/>
    </location>
</feature>